<dbReference type="Pfam" id="PF00067">
    <property type="entry name" value="p450"/>
    <property type="match status" value="1"/>
</dbReference>
<evidence type="ECO:0000313" key="11">
    <source>
        <dbReference type="Proteomes" id="UP001149163"/>
    </source>
</evidence>
<evidence type="ECO:0000256" key="6">
    <source>
        <dbReference type="ARBA" id="ARBA00023004"/>
    </source>
</evidence>
<dbReference type="PRINTS" id="PR00385">
    <property type="entry name" value="P450"/>
</dbReference>
<evidence type="ECO:0000313" key="10">
    <source>
        <dbReference type="EMBL" id="KAJ5160072.1"/>
    </source>
</evidence>
<evidence type="ECO:0000256" key="2">
    <source>
        <dbReference type="ARBA" id="ARBA00010617"/>
    </source>
</evidence>
<dbReference type="Proteomes" id="UP001149163">
    <property type="component" value="Unassembled WGS sequence"/>
</dbReference>
<keyword evidence="5 9" id="KW-0560">Oxidoreductase</keyword>
<dbReference type="GO" id="GO:0004497">
    <property type="term" value="F:monooxygenase activity"/>
    <property type="evidence" value="ECO:0007669"/>
    <property type="project" value="UniProtKB-KW"/>
</dbReference>
<evidence type="ECO:0000256" key="8">
    <source>
        <dbReference type="PIRSR" id="PIRSR602401-1"/>
    </source>
</evidence>
<feature type="binding site" description="axial binding residue" evidence="8">
    <location>
        <position position="282"/>
    </location>
    <ligand>
        <name>heme</name>
        <dbReference type="ChEBI" id="CHEBI:30413"/>
    </ligand>
    <ligandPart>
        <name>Fe</name>
        <dbReference type="ChEBI" id="CHEBI:18248"/>
    </ligandPart>
</feature>
<proteinExistence type="inferred from homology"/>
<evidence type="ECO:0000256" key="9">
    <source>
        <dbReference type="RuleBase" id="RU000461"/>
    </source>
</evidence>
<sequence>MNYVDGASYHQAKITHLFFEPIVGAAGAFILRVTYGYNIEPHGEDPLVRLADHALKLFSEAAVPGAWLVDLIPALKYIPEWVPSGKFHRVARDHFETLTKLVENPVAFTKLQMSRGKDRQSFVSTLLKQGDDEEIVKWAAVALYGGGSDTTVAILEGFFLAMMLFPDVQRTAQKEIDDTYGKPTLPTAADRARLPYVDAIVKEAIRWHSVAPLGIPHRTDEDDIINGFLIPKNAILLPNIWSFNNDSTIYPSPREFRPERFLASQSTLDPRDVSFGFGRRVCPGRAIAETSIFLMVAHTLALFDIRIPIGKDGKQIEPTVDVTPGLLSHPISYKAAFTPRGREHEQLIIEFEKTHPFDEGDSKALTSALLGAK</sequence>
<dbReference type="InterPro" id="IPR002401">
    <property type="entry name" value="Cyt_P450_E_grp-I"/>
</dbReference>
<comment type="cofactor">
    <cofactor evidence="1 8">
        <name>heme</name>
        <dbReference type="ChEBI" id="CHEBI:30413"/>
    </cofactor>
</comment>
<dbReference type="InterPro" id="IPR036396">
    <property type="entry name" value="Cyt_P450_sf"/>
</dbReference>
<keyword evidence="11" id="KW-1185">Reference proteome</keyword>
<dbReference type="GeneID" id="81428377"/>
<dbReference type="CDD" id="cd11065">
    <property type="entry name" value="CYP64-like"/>
    <property type="match status" value="1"/>
</dbReference>
<keyword evidence="7 9" id="KW-0503">Monooxygenase</keyword>
<dbReference type="RefSeq" id="XP_056541630.1">
    <property type="nucleotide sequence ID" value="XM_056689201.1"/>
</dbReference>
<keyword evidence="6 8" id="KW-0408">Iron</keyword>
<name>A0A9W9HW36_9EURO</name>
<evidence type="ECO:0000256" key="7">
    <source>
        <dbReference type="ARBA" id="ARBA00023033"/>
    </source>
</evidence>
<reference evidence="10" key="1">
    <citation type="submission" date="2022-11" db="EMBL/GenBank/DDBJ databases">
        <authorList>
            <person name="Petersen C."/>
        </authorList>
    </citation>
    <scope>NUCLEOTIDE SEQUENCE</scope>
    <source>
        <strain evidence="10">IBT 26290</strain>
    </source>
</reference>
<dbReference type="InterPro" id="IPR050364">
    <property type="entry name" value="Cytochrome_P450_fung"/>
</dbReference>
<comment type="similarity">
    <text evidence="2 9">Belongs to the cytochrome P450 family.</text>
</comment>
<dbReference type="PROSITE" id="PS00086">
    <property type="entry name" value="CYTOCHROME_P450"/>
    <property type="match status" value="1"/>
</dbReference>
<keyword evidence="3 8" id="KW-0349">Heme</keyword>
<dbReference type="PANTHER" id="PTHR46300:SF7">
    <property type="entry name" value="P450, PUTATIVE (EUROFUNG)-RELATED"/>
    <property type="match status" value="1"/>
</dbReference>
<dbReference type="InterPro" id="IPR017972">
    <property type="entry name" value="Cyt_P450_CS"/>
</dbReference>
<reference evidence="10" key="2">
    <citation type="journal article" date="2023" name="IMA Fungus">
        <title>Comparative genomic study of the Penicillium genus elucidates a diverse pangenome and 15 lateral gene transfer events.</title>
        <authorList>
            <person name="Petersen C."/>
            <person name="Sorensen T."/>
            <person name="Nielsen M.R."/>
            <person name="Sondergaard T.E."/>
            <person name="Sorensen J.L."/>
            <person name="Fitzpatrick D.A."/>
            <person name="Frisvad J.C."/>
            <person name="Nielsen K.L."/>
        </authorList>
    </citation>
    <scope>NUCLEOTIDE SEQUENCE</scope>
    <source>
        <strain evidence="10">IBT 26290</strain>
    </source>
</reference>
<organism evidence="10 11">
    <name type="scientific">Penicillium canariense</name>
    <dbReference type="NCBI Taxonomy" id="189055"/>
    <lineage>
        <taxon>Eukaryota</taxon>
        <taxon>Fungi</taxon>
        <taxon>Dikarya</taxon>
        <taxon>Ascomycota</taxon>
        <taxon>Pezizomycotina</taxon>
        <taxon>Eurotiomycetes</taxon>
        <taxon>Eurotiomycetidae</taxon>
        <taxon>Eurotiales</taxon>
        <taxon>Aspergillaceae</taxon>
        <taxon>Penicillium</taxon>
    </lineage>
</organism>
<dbReference type="EMBL" id="JAPQKN010000004">
    <property type="protein sequence ID" value="KAJ5160072.1"/>
    <property type="molecule type" value="Genomic_DNA"/>
</dbReference>
<dbReference type="Gene3D" id="1.10.630.10">
    <property type="entry name" value="Cytochrome P450"/>
    <property type="match status" value="1"/>
</dbReference>
<dbReference type="OrthoDB" id="2789670at2759"/>
<keyword evidence="4 8" id="KW-0479">Metal-binding</keyword>
<dbReference type="PRINTS" id="PR00463">
    <property type="entry name" value="EP450I"/>
</dbReference>
<dbReference type="GO" id="GO:0043386">
    <property type="term" value="P:mycotoxin biosynthetic process"/>
    <property type="evidence" value="ECO:0007669"/>
    <property type="project" value="UniProtKB-ARBA"/>
</dbReference>
<evidence type="ECO:0000256" key="1">
    <source>
        <dbReference type="ARBA" id="ARBA00001971"/>
    </source>
</evidence>
<dbReference type="AlphaFoldDB" id="A0A9W9HW36"/>
<dbReference type="GO" id="GO:0005506">
    <property type="term" value="F:iron ion binding"/>
    <property type="evidence" value="ECO:0007669"/>
    <property type="project" value="InterPro"/>
</dbReference>
<accession>A0A9W9HW36</accession>
<evidence type="ECO:0000256" key="5">
    <source>
        <dbReference type="ARBA" id="ARBA00023002"/>
    </source>
</evidence>
<evidence type="ECO:0000256" key="4">
    <source>
        <dbReference type="ARBA" id="ARBA00022723"/>
    </source>
</evidence>
<dbReference type="GO" id="GO:0020037">
    <property type="term" value="F:heme binding"/>
    <property type="evidence" value="ECO:0007669"/>
    <property type="project" value="InterPro"/>
</dbReference>
<gene>
    <name evidence="10" type="ORF">N7482_007076</name>
</gene>
<evidence type="ECO:0000256" key="3">
    <source>
        <dbReference type="ARBA" id="ARBA00022617"/>
    </source>
</evidence>
<dbReference type="SUPFAM" id="SSF48264">
    <property type="entry name" value="Cytochrome P450"/>
    <property type="match status" value="1"/>
</dbReference>
<protein>
    <recommendedName>
        <fullName evidence="12">O-methylsterigmatocystin oxidoreductase</fullName>
    </recommendedName>
</protein>
<dbReference type="InterPro" id="IPR001128">
    <property type="entry name" value="Cyt_P450"/>
</dbReference>
<dbReference type="PANTHER" id="PTHR46300">
    <property type="entry name" value="P450, PUTATIVE (EUROFUNG)-RELATED-RELATED"/>
    <property type="match status" value="1"/>
</dbReference>
<comment type="caution">
    <text evidence="10">The sequence shown here is derived from an EMBL/GenBank/DDBJ whole genome shotgun (WGS) entry which is preliminary data.</text>
</comment>
<dbReference type="GO" id="GO:0016705">
    <property type="term" value="F:oxidoreductase activity, acting on paired donors, with incorporation or reduction of molecular oxygen"/>
    <property type="evidence" value="ECO:0007669"/>
    <property type="project" value="InterPro"/>
</dbReference>
<evidence type="ECO:0008006" key="12">
    <source>
        <dbReference type="Google" id="ProtNLM"/>
    </source>
</evidence>